<gene>
    <name evidence="1" type="ordered locus">Caul_2729</name>
</gene>
<reference evidence="1" key="1">
    <citation type="submission" date="2008-01" db="EMBL/GenBank/DDBJ databases">
        <title>Complete sequence of chromosome of Caulobacter sp. K31.</title>
        <authorList>
            <consortium name="US DOE Joint Genome Institute"/>
            <person name="Copeland A."/>
            <person name="Lucas S."/>
            <person name="Lapidus A."/>
            <person name="Barry K."/>
            <person name="Glavina del Rio T."/>
            <person name="Dalin E."/>
            <person name="Tice H."/>
            <person name="Pitluck S."/>
            <person name="Bruce D."/>
            <person name="Goodwin L."/>
            <person name="Thompson L.S."/>
            <person name="Brettin T."/>
            <person name="Detter J.C."/>
            <person name="Han C."/>
            <person name="Schmutz J."/>
            <person name="Larimer F."/>
            <person name="Land M."/>
            <person name="Hauser L."/>
            <person name="Kyrpides N."/>
            <person name="Kim E."/>
            <person name="Stephens C."/>
            <person name="Richardson P."/>
        </authorList>
    </citation>
    <scope>NUCLEOTIDE SEQUENCE [LARGE SCALE GENOMIC DNA]</scope>
    <source>
        <strain evidence="1">K31</strain>
    </source>
</reference>
<dbReference type="EMBL" id="CP000927">
    <property type="protein sequence ID" value="ABZ71856.1"/>
    <property type="molecule type" value="Genomic_DNA"/>
</dbReference>
<name>B0SYA9_CAUSK</name>
<dbReference type="HOGENOM" id="CLU_1607892_0_0_5"/>
<accession>B0SYA9</accession>
<dbReference type="STRING" id="366602.Caul_2729"/>
<dbReference type="KEGG" id="cak:Caul_2729"/>
<sequence length="155" mass="16586">MIVPSVAPCWSSGPTVGERLLLSAMRQWAALRSADELPNRLVAQALAFRSSQRVGGLFVAWMQSVEAALRRPIQVQCPDSGGASTDEQRLVVSCGLAGTATAVGQELLEPLLIDSQPVMVLARALNAALTVDGYPLPVRLRPAPIDHVLEQQTLH</sequence>
<protein>
    <submittedName>
        <fullName evidence="1">Uncharacterized protein</fullName>
    </submittedName>
</protein>
<proteinExistence type="predicted"/>
<evidence type="ECO:0000313" key="1">
    <source>
        <dbReference type="EMBL" id="ABZ71856.1"/>
    </source>
</evidence>
<dbReference type="AlphaFoldDB" id="B0SYA9"/>
<organism evidence="1">
    <name type="scientific">Caulobacter sp. (strain K31)</name>
    <dbReference type="NCBI Taxonomy" id="366602"/>
    <lineage>
        <taxon>Bacteria</taxon>
        <taxon>Pseudomonadati</taxon>
        <taxon>Pseudomonadota</taxon>
        <taxon>Alphaproteobacteria</taxon>
        <taxon>Caulobacterales</taxon>
        <taxon>Caulobacteraceae</taxon>
        <taxon>Caulobacter</taxon>
    </lineage>
</organism>